<proteinExistence type="predicted"/>
<dbReference type="EMBL" id="JAGMVJ010000010">
    <property type="protein sequence ID" value="KAH7086739.1"/>
    <property type="molecule type" value="Genomic_DNA"/>
</dbReference>
<dbReference type="OrthoDB" id="3799089at2759"/>
<evidence type="ECO:0000256" key="1">
    <source>
        <dbReference type="SAM" id="Phobius"/>
    </source>
</evidence>
<keyword evidence="1" id="KW-1133">Transmembrane helix</keyword>
<keyword evidence="3" id="KW-1185">Reference proteome</keyword>
<organism evidence="2 3">
    <name type="scientific">Paraphoma chrysanthemicola</name>
    <dbReference type="NCBI Taxonomy" id="798071"/>
    <lineage>
        <taxon>Eukaryota</taxon>
        <taxon>Fungi</taxon>
        <taxon>Dikarya</taxon>
        <taxon>Ascomycota</taxon>
        <taxon>Pezizomycotina</taxon>
        <taxon>Dothideomycetes</taxon>
        <taxon>Pleosporomycetidae</taxon>
        <taxon>Pleosporales</taxon>
        <taxon>Pleosporineae</taxon>
        <taxon>Phaeosphaeriaceae</taxon>
        <taxon>Paraphoma</taxon>
    </lineage>
</organism>
<dbReference type="Proteomes" id="UP000813461">
    <property type="component" value="Unassembled WGS sequence"/>
</dbReference>
<comment type="caution">
    <text evidence="2">The sequence shown here is derived from an EMBL/GenBank/DDBJ whole genome shotgun (WGS) entry which is preliminary data.</text>
</comment>
<protein>
    <submittedName>
        <fullName evidence="2">Uncharacterized protein</fullName>
    </submittedName>
</protein>
<gene>
    <name evidence="2" type="ORF">FB567DRAFT_592610</name>
</gene>
<keyword evidence="1" id="KW-0812">Transmembrane</keyword>
<name>A0A8K0VXI2_9PLEO</name>
<evidence type="ECO:0000313" key="2">
    <source>
        <dbReference type="EMBL" id="KAH7086739.1"/>
    </source>
</evidence>
<feature type="transmembrane region" description="Helical" evidence="1">
    <location>
        <begin position="24"/>
        <end position="46"/>
    </location>
</feature>
<keyword evidence="1" id="KW-0472">Membrane</keyword>
<reference evidence="2" key="1">
    <citation type="journal article" date="2021" name="Nat. Commun.">
        <title>Genetic determinants of endophytism in the Arabidopsis root mycobiome.</title>
        <authorList>
            <person name="Mesny F."/>
            <person name="Miyauchi S."/>
            <person name="Thiergart T."/>
            <person name="Pickel B."/>
            <person name="Atanasova L."/>
            <person name="Karlsson M."/>
            <person name="Huettel B."/>
            <person name="Barry K.W."/>
            <person name="Haridas S."/>
            <person name="Chen C."/>
            <person name="Bauer D."/>
            <person name="Andreopoulos W."/>
            <person name="Pangilinan J."/>
            <person name="LaButti K."/>
            <person name="Riley R."/>
            <person name="Lipzen A."/>
            <person name="Clum A."/>
            <person name="Drula E."/>
            <person name="Henrissat B."/>
            <person name="Kohler A."/>
            <person name="Grigoriev I.V."/>
            <person name="Martin F.M."/>
            <person name="Hacquard S."/>
        </authorList>
    </citation>
    <scope>NUCLEOTIDE SEQUENCE</scope>
    <source>
        <strain evidence="2">MPI-SDFR-AT-0120</strain>
    </source>
</reference>
<dbReference type="AlphaFoldDB" id="A0A8K0VXI2"/>
<evidence type="ECO:0000313" key="3">
    <source>
        <dbReference type="Proteomes" id="UP000813461"/>
    </source>
</evidence>
<accession>A0A8K0VXI2</accession>
<sequence length="95" mass="11071">MPAIVQHDTPFTPRSTPTPRDWELIWILVAIGVILFLEVVLAIVWIRKQNLNSKARWKRLRDRGIVVGVSYLNLRKTAESSRYNVNRGNEEWTTV</sequence>